<organism evidence="2 3">
    <name type="scientific">Polyodon spathula</name>
    <name type="common">North American paddlefish</name>
    <name type="synonym">Squalus spathula</name>
    <dbReference type="NCBI Taxonomy" id="7913"/>
    <lineage>
        <taxon>Eukaryota</taxon>
        <taxon>Metazoa</taxon>
        <taxon>Chordata</taxon>
        <taxon>Craniata</taxon>
        <taxon>Vertebrata</taxon>
        <taxon>Euteleostomi</taxon>
        <taxon>Actinopterygii</taxon>
        <taxon>Chondrostei</taxon>
        <taxon>Acipenseriformes</taxon>
        <taxon>Polyodontidae</taxon>
        <taxon>Polyodon</taxon>
    </lineage>
</organism>
<dbReference type="Proteomes" id="UP001166093">
    <property type="component" value="Unassembled WGS sequence"/>
</dbReference>
<feature type="repeat" description="LDL-receptor class B" evidence="1">
    <location>
        <begin position="20"/>
        <end position="62"/>
    </location>
</feature>
<dbReference type="InterPro" id="IPR050778">
    <property type="entry name" value="Cueball_EGF_LRP_Nidogen"/>
</dbReference>
<evidence type="ECO:0000313" key="2">
    <source>
        <dbReference type="EMBL" id="MBN3273161.1"/>
    </source>
</evidence>
<dbReference type="PANTHER" id="PTHR46513">
    <property type="entry name" value="VITELLOGENIN RECEPTOR-LIKE PROTEIN-RELATED-RELATED"/>
    <property type="match status" value="1"/>
</dbReference>
<gene>
    <name evidence="2" type="primary">Lrp2_0</name>
    <name evidence="2" type="ORF">GTO93_0009138</name>
</gene>
<dbReference type="Pfam" id="PF00058">
    <property type="entry name" value="Ldl_recept_b"/>
    <property type="match status" value="2"/>
</dbReference>
<accession>A0ABS2XGE0</accession>
<feature type="non-terminal residue" evidence="2">
    <location>
        <position position="173"/>
    </location>
</feature>
<reference evidence="2" key="1">
    <citation type="journal article" date="2021" name="Cell">
        <title>Tracing the genetic footprints of vertebrate landing in non-teleost ray-finned fishes.</title>
        <authorList>
            <person name="Bi X."/>
            <person name="Wang K."/>
            <person name="Yang L."/>
            <person name="Pan H."/>
            <person name="Jiang H."/>
            <person name="Wei Q."/>
            <person name="Fang M."/>
            <person name="Yu H."/>
            <person name="Zhu C."/>
            <person name="Cai Y."/>
            <person name="He Y."/>
            <person name="Gan X."/>
            <person name="Zeng H."/>
            <person name="Yu D."/>
            <person name="Zhu Y."/>
            <person name="Jiang H."/>
            <person name="Qiu Q."/>
            <person name="Yang H."/>
            <person name="Zhang Y.E."/>
            <person name="Wang W."/>
            <person name="Zhu M."/>
            <person name="He S."/>
            <person name="Zhang G."/>
        </authorList>
    </citation>
    <scope>NUCLEOTIDE SEQUENCE</scope>
    <source>
        <strain evidence="2">Pddl_001</strain>
    </source>
</reference>
<evidence type="ECO:0000256" key="1">
    <source>
        <dbReference type="PROSITE-ProRule" id="PRU00461"/>
    </source>
</evidence>
<proteinExistence type="predicted"/>
<protein>
    <submittedName>
        <fullName evidence="2">LRP2 protein</fullName>
    </submittedName>
</protein>
<feature type="repeat" description="LDL-receptor class B" evidence="1">
    <location>
        <begin position="88"/>
        <end position="131"/>
    </location>
</feature>
<dbReference type="EMBL" id="JAAWVQ010028344">
    <property type="protein sequence ID" value="MBN3273161.1"/>
    <property type="molecule type" value="Genomic_DNA"/>
</dbReference>
<sequence>QIFSSGVTLTESIAVDWVGRNLYWVDSVLETIEVSTLDGRHRTVLLSENITSPRGLVLDPRNQLGRDNRLGLLAQLLDLTLSSRGSTNVMFWTDWGQNPRIERASMDGSVRKVILTYKLYWPNGLTLDYPTQRLYFADAYLDYIDYCDYDGNNRKQVFASDLVSSCTVIEHGD</sequence>
<dbReference type="PROSITE" id="PS51120">
    <property type="entry name" value="LDLRB"/>
    <property type="match status" value="2"/>
</dbReference>
<comment type="caution">
    <text evidence="2">The sequence shown here is derived from an EMBL/GenBank/DDBJ whole genome shotgun (WGS) entry which is preliminary data.</text>
</comment>
<dbReference type="InterPro" id="IPR011042">
    <property type="entry name" value="6-blade_b-propeller_TolB-like"/>
</dbReference>
<keyword evidence="3" id="KW-1185">Reference proteome</keyword>
<dbReference type="SMART" id="SM00135">
    <property type="entry name" value="LY"/>
    <property type="match status" value="3"/>
</dbReference>
<name>A0ABS2XGE0_POLSP</name>
<feature type="non-terminal residue" evidence="2">
    <location>
        <position position="1"/>
    </location>
</feature>
<evidence type="ECO:0000313" key="3">
    <source>
        <dbReference type="Proteomes" id="UP001166093"/>
    </source>
</evidence>
<dbReference type="SUPFAM" id="SSF63825">
    <property type="entry name" value="YWTD domain"/>
    <property type="match status" value="1"/>
</dbReference>
<dbReference type="Gene3D" id="2.120.10.30">
    <property type="entry name" value="TolB, C-terminal domain"/>
    <property type="match status" value="1"/>
</dbReference>
<dbReference type="InterPro" id="IPR000033">
    <property type="entry name" value="LDLR_classB_rpt"/>
</dbReference>
<dbReference type="PANTHER" id="PTHR46513:SF13">
    <property type="entry name" value="EGF-LIKE DOMAIN-CONTAINING PROTEIN"/>
    <property type="match status" value="1"/>
</dbReference>